<name>A0A1B8HUY4_9GAMM</name>
<dbReference type="Proteomes" id="UP000092377">
    <property type="component" value="Unassembled WGS sequence"/>
</dbReference>
<gene>
    <name evidence="1" type="ORF">AYY18_02245</name>
</gene>
<dbReference type="EMBL" id="LZEY01000001">
    <property type="protein sequence ID" value="OBU13569.1"/>
    <property type="molecule type" value="Genomic_DNA"/>
</dbReference>
<evidence type="ECO:0000313" key="2">
    <source>
        <dbReference type="Proteomes" id="UP000092377"/>
    </source>
</evidence>
<evidence type="ECO:0000313" key="1">
    <source>
        <dbReference type="EMBL" id="OBU13569.1"/>
    </source>
</evidence>
<reference evidence="2" key="1">
    <citation type="submission" date="2016-06" db="EMBL/GenBank/DDBJ databases">
        <authorList>
            <person name="Butler K."/>
        </authorList>
    </citation>
    <scope>NUCLEOTIDE SEQUENCE [LARGE SCALE GENOMIC DNA]</scope>
    <source>
        <strain evidence="2">GCSL-Mp20</strain>
    </source>
</reference>
<sequence length="129" mass="14443">MINNRSIFDIISEDFDELSKMTDEELKKISNGECNISINLKYKGKNKQIQPTIDKSIIDGIIKEISELTNVKTVESIIKSKLKKKNDIEKLAKALEISYSSKESISNIVDKILDATIVAKLNSAAIRGQ</sequence>
<keyword evidence="2" id="KW-1185">Reference proteome</keyword>
<protein>
    <submittedName>
        <fullName evidence="1">Uncharacterized protein</fullName>
    </submittedName>
</protein>
<comment type="caution">
    <text evidence="1">The sequence shown here is derived from an EMBL/GenBank/DDBJ whole genome shotgun (WGS) entry which is preliminary data.</text>
</comment>
<proteinExistence type="predicted"/>
<dbReference type="RefSeq" id="WP_067398602.1">
    <property type="nucleotide sequence ID" value="NZ_LZEY01000001.1"/>
</dbReference>
<accession>A0A1B8HUY4</accession>
<organism evidence="1 2">
    <name type="scientific">Morganella psychrotolerans</name>
    <dbReference type="NCBI Taxonomy" id="368603"/>
    <lineage>
        <taxon>Bacteria</taxon>
        <taxon>Pseudomonadati</taxon>
        <taxon>Pseudomonadota</taxon>
        <taxon>Gammaproteobacteria</taxon>
        <taxon>Enterobacterales</taxon>
        <taxon>Morganellaceae</taxon>
        <taxon>Morganella</taxon>
    </lineage>
</organism>
<dbReference type="AlphaFoldDB" id="A0A1B8HUY4"/>